<dbReference type="PROSITE" id="PS50928">
    <property type="entry name" value="ABC_TM1"/>
    <property type="match status" value="1"/>
</dbReference>
<feature type="transmembrane region" description="Helical" evidence="8">
    <location>
        <begin position="256"/>
        <end position="275"/>
    </location>
</feature>
<comment type="subcellular location">
    <subcellularLocation>
        <location evidence="1">Cell inner membrane</location>
        <topology evidence="1">Multi-pass membrane protein</topology>
    </subcellularLocation>
    <subcellularLocation>
        <location evidence="8">Cell membrane</location>
        <topology evidence="8">Multi-pass membrane protein</topology>
    </subcellularLocation>
</comment>
<feature type="transmembrane region" description="Helical" evidence="8">
    <location>
        <begin position="12"/>
        <end position="39"/>
    </location>
</feature>
<keyword evidence="5 8" id="KW-0812">Transmembrane</keyword>
<gene>
    <name evidence="10" type="ORF">ACCQ40_06185</name>
</gene>
<evidence type="ECO:0000256" key="6">
    <source>
        <dbReference type="ARBA" id="ARBA00022989"/>
    </source>
</evidence>
<feature type="transmembrane region" description="Helical" evidence="8">
    <location>
        <begin position="65"/>
        <end position="91"/>
    </location>
</feature>
<name>A0ABW9MX27_9FIRM</name>
<dbReference type="RefSeq" id="WP_410033047.1">
    <property type="nucleotide sequence ID" value="NZ_JBGMEH010000006.1"/>
</dbReference>
<dbReference type="SUPFAM" id="SSF161098">
    <property type="entry name" value="MetI-like"/>
    <property type="match status" value="1"/>
</dbReference>
<dbReference type="Proteomes" id="UP001638015">
    <property type="component" value="Unassembled WGS sequence"/>
</dbReference>
<evidence type="ECO:0000256" key="1">
    <source>
        <dbReference type="ARBA" id="ARBA00004429"/>
    </source>
</evidence>
<comment type="caution">
    <text evidence="10">The sequence shown here is derived from an EMBL/GenBank/DDBJ whole genome shotgun (WGS) entry which is preliminary data.</text>
</comment>
<dbReference type="InterPro" id="IPR035906">
    <property type="entry name" value="MetI-like_sf"/>
</dbReference>
<proteinExistence type="inferred from homology"/>
<feature type="domain" description="ABC transmembrane type-1" evidence="9">
    <location>
        <begin position="65"/>
        <end position="273"/>
    </location>
</feature>
<dbReference type="Pfam" id="PF00528">
    <property type="entry name" value="BPD_transp_1"/>
    <property type="match status" value="1"/>
</dbReference>
<keyword evidence="6 8" id="KW-1133">Transmembrane helix</keyword>
<dbReference type="Gene3D" id="1.10.3720.10">
    <property type="entry name" value="MetI-like"/>
    <property type="match status" value="1"/>
</dbReference>
<evidence type="ECO:0000256" key="5">
    <source>
        <dbReference type="ARBA" id="ARBA00022692"/>
    </source>
</evidence>
<dbReference type="PANTHER" id="PTHR43357">
    <property type="entry name" value="INNER MEMBRANE ABC TRANSPORTER PERMEASE PROTEIN YDCV"/>
    <property type="match status" value="1"/>
</dbReference>
<keyword evidence="2 8" id="KW-0813">Transport</keyword>
<sequence length="285" mass="32027">MGRRSTKLENLLGYAGLVLIIILILIGFSKSLLISFGLFKEVGLDSFTFDFYKEVLADKTFTSSLIFSLKISIVSSFLAIILGIFLSYGIFNSKIYDLYLKIPVILPHIIIAILLLNLFSQTGVIARIFYKLNFIEESNDFIQIFYNKNALGIILTYAIKGGAYAGMVFLEIYRSISPNQLAAAKNLGASDLQEYFYIIFPFIKKESLEIFLILFNFAISSYEVPALIGPTSPRTLALKSYIEFTKNNFSYKPKALVINVFLSLIGLVSLIILLISEVGKNEKNF</sequence>
<dbReference type="InterPro" id="IPR000515">
    <property type="entry name" value="MetI-like"/>
</dbReference>
<feature type="transmembrane region" description="Helical" evidence="8">
    <location>
        <begin position="103"/>
        <end position="130"/>
    </location>
</feature>
<dbReference type="PANTHER" id="PTHR43357:SF4">
    <property type="entry name" value="INNER MEMBRANE ABC TRANSPORTER PERMEASE PROTEIN YDCV"/>
    <property type="match status" value="1"/>
</dbReference>
<accession>A0ABW9MX27</accession>
<keyword evidence="7 8" id="KW-0472">Membrane</keyword>
<dbReference type="EMBL" id="JBGMEH010000006">
    <property type="protein sequence ID" value="MFO3716374.1"/>
    <property type="molecule type" value="Genomic_DNA"/>
</dbReference>
<evidence type="ECO:0000256" key="8">
    <source>
        <dbReference type="RuleBase" id="RU363032"/>
    </source>
</evidence>
<evidence type="ECO:0000259" key="9">
    <source>
        <dbReference type="PROSITE" id="PS50928"/>
    </source>
</evidence>
<evidence type="ECO:0000256" key="2">
    <source>
        <dbReference type="ARBA" id="ARBA00022448"/>
    </source>
</evidence>
<feature type="transmembrane region" description="Helical" evidence="8">
    <location>
        <begin position="150"/>
        <end position="170"/>
    </location>
</feature>
<protein>
    <submittedName>
        <fullName evidence="10">ABC transporter permease subunit</fullName>
    </submittedName>
</protein>
<keyword evidence="3" id="KW-1003">Cell membrane</keyword>
<dbReference type="CDD" id="cd06261">
    <property type="entry name" value="TM_PBP2"/>
    <property type="match status" value="1"/>
</dbReference>
<evidence type="ECO:0000313" key="11">
    <source>
        <dbReference type="Proteomes" id="UP001638015"/>
    </source>
</evidence>
<evidence type="ECO:0000256" key="4">
    <source>
        <dbReference type="ARBA" id="ARBA00022519"/>
    </source>
</evidence>
<evidence type="ECO:0000313" key="10">
    <source>
        <dbReference type="EMBL" id="MFO3716374.1"/>
    </source>
</evidence>
<organism evidence="10 11">
    <name type="scientific">Anaerococcus cruorum</name>
    <dbReference type="NCBI Taxonomy" id="3115617"/>
    <lineage>
        <taxon>Bacteria</taxon>
        <taxon>Bacillati</taxon>
        <taxon>Bacillota</taxon>
        <taxon>Tissierellia</taxon>
        <taxon>Tissierellales</taxon>
        <taxon>Peptoniphilaceae</taxon>
        <taxon>Anaerococcus</taxon>
    </lineage>
</organism>
<evidence type="ECO:0000256" key="7">
    <source>
        <dbReference type="ARBA" id="ARBA00023136"/>
    </source>
</evidence>
<comment type="similarity">
    <text evidence="8">Belongs to the binding-protein-dependent transport system permease family.</text>
</comment>
<keyword evidence="4" id="KW-0997">Cell inner membrane</keyword>
<evidence type="ECO:0000256" key="3">
    <source>
        <dbReference type="ARBA" id="ARBA00022475"/>
    </source>
</evidence>
<reference evidence="10 11" key="1">
    <citation type="journal article" date="2025" name="Anaerobe">
        <title>Description of Anaerococcus kampingiae sp. nov., Anaerococcus groningensis sp. nov., Anaerococcus martiniensis sp. nov., and Anaerococcus cruorum sp. nov., isolated from human clinical specimens.</title>
        <authorList>
            <person name="Boiten K.E."/>
            <person name="Meijer J."/>
            <person name="van Wezel E.M."/>
            <person name="Veloo A.C.M."/>
        </authorList>
    </citation>
    <scope>NUCLEOTIDE SEQUENCE [LARGE SCALE GENOMIC DNA]</scope>
    <source>
        <strain evidence="10 11">ENR1039</strain>
    </source>
</reference>
<keyword evidence="11" id="KW-1185">Reference proteome</keyword>